<name>G7K1J2_MEDTR</name>
<dbReference type="SUPFAM" id="SSF56672">
    <property type="entry name" value="DNA/RNA polymerases"/>
    <property type="match status" value="1"/>
</dbReference>
<reference evidence="1 3" key="1">
    <citation type="journal article" date="2011" name="Nature">
        <title>The Medicago genome provides insight into the evolution of rhizobial symbioses.</title>
        <authorList>
            <person name="Young N.D."/>
            <person name="Debelle F."/>
            <person name="Oldroyd G.E."/>
            <person name="Geurts R."/>
            <person name="Cannon S.B."/>
            <person name="Udvardi M.K."/>
            <person name="Benedito V.A."/>
            <person name="Mayer K.F."/>
            <person name="Gouzy J."/>
            <person name="Schoof H."/>
            <person name="Van de Peer Y."/>
            <person name="Proost S."/>
            <person name="Cook D.R."/>
            <person name="Meyers B.C."/>
            <person name="Spannagl M."/>
            <person name="Cheung F."/>
            <person name="De Mita S."/>
            <person name="Krishnakumar V."/>
            <person name="Gundlach H."/>
            <person name="Zhou S."/>
            <person name="Mudge J."/>
            <person name="Bharti A.K."/>
            <person name="Murray J.D."/>
            <person name="Naoumkina M.A."/>
            <person name="Rosen B."/>
            <person name="Silverstein K.A."/>
            <person name="Tang H."/>
            <person name="Rombauts S."/>
            <person name="Zhao P.X."/>
            <person name="Zhou P."/>
            <person name="Barbe V."/>
            <person name="Bardou P."/>
            <person name="Bechner M."/>
            <person name="Bellec A."/>
            <person name="Berger A."/>
            <person name="Berges H."/>
            <person name="Bidwell S."/>
            <person name="Bisseling T."/>
            <person name="Choisne N."/>
            <person name="Couloux A."/>
            <person name="Denny R."/>
            <person name="Deshpande S."/>
            <person name="Dai X."/>
            <person name="Doyle J.J."/>
            <person name="Dudez A.M."/>
            <person name="Farmer A.D."/>
            <person name="Fouteau S."/>
            <person name="Franken C."/>
            <person name="Gibelin C."/>
            <person name="Gish J."/>
            <person name="Goldstein S."/>
            <person name="Gonzalez A.J."/>
            <person name="Green P.J."/>
            <person name="Hallab A."/>
            <person name="Hartog M."/>
            <person name="Hua A."/>
            <person name="Humphray S.J."/>
            <person name="Jeong D.H."/>
            <person name="Jing Y."/>
            <person name="Jocker A."/>
            <person name="Kenton S.M."/>
            <person name="Kim D.J."/>
            <person name="Klee K."/>
            <person name="Lai H."/>
            <person name="Lang C."/>
            <person name="Lin S."/>
            <person name="Macmil S.L."/>
            <person name="Magdelenat G."/>
            <person name="Matthews L."/>
            <person name="McCorrison J."/>
            <person name="Monaghan E.L."/>
            <person name="Mun J.H."/>
            <person name="Najar F.Z."/>
            <person name="Nicholson C."/>
            <person name="Noirot C."/>
            <person name="O'Bleness M."/>
            <person name="Paule C.R."/>
            <person name="Poulain J."/>
            <person name="Prion F."/>
            <person name="Qin B."/>
            <person name="Qu C."/>
            <person name="Retzel E.F."/>
            <person name="Riddle C."/>
            <person name="Sallet E."/>
            <person name="Samain S."/>
            <person name="Samson N."/>
            <person name="Sanders I."/>
            <person name="Saurat O."/>
            <person name="Scarpelli C."/>
            <person name="Schiex T."/>
            <person name="Segurens B."/>
            <person name="Severin A.J."/>
            <person name="Sherrier D.J."/>
            <person name="Shi R."/>
            <person name="Sims S."/>
            <person name="Singer S.R."/>
            <person name="Sinharoy S."/>
            <person name="Sterck L."/>
            <person name="Viollet A."/>
            <person name="Wang B.B."/>
            <person name="Wang K."/>
            <person name="Wang M."/>
            <person name="Wang X."/>
            <person name="Warfsmann J."/>
            <person name="Weissenbach J."/>
            <person name="White D.D."/>
            <person name="White J.D."/>
            <person name="Wiley G.B."/>
            <person name="Wincker P."/>
            <person name="Xing Y."/>
            <person name="Yang L."/>
            <person name="Yao Z."/>
            <person name="Ying F."/>
            <person name="Zhai J."/>
            <person name="Zhou L."/>
            <person name="Zuber A."/>
            <person name="Denarie J."/>
            <person name="Dixon R.A."/>
            <person name="May G.D."/>
            <person name="Schwartz D.C."/>
            <person name="Rogers J."/>
            <person name="Quetier F."/>
            <person name="Town C.D."/>
            <person name="Roe B.A."/>
        </authorList>
    </citation>
    <scope>NUCLEOTIDE SEQUENCE [LARGE SCALE GENOMIC DNA]</scope>
    <source>
        <strain evidence="1">A17</strain>
        <strain evidence="2 3">cv. Jemalong A17</strain>
    </source>
</reference>
<accession>G7K1J2</accession>
<dbReference type="EMBL" id="CM001221">
    <property type="protein sequence ID" value="AES97586.1"/>
    <property type="molecule type" value="Genomic_DNA"/>
</dbReference>
<reference evidence="2" key="3">
    <citation type="submission" date="2015-04" db="UniProtKB">
        <authorList>
            <consortium name="EnsemblPlants"/>
        </authorList>
    </citation>
    <scope>IDENTIFICATION</scope>
    <source>
        <strain evidence="2">cv. Jemalong A17</strain>
    </source>
</reference>
<dbReference type="InterPro" id="IPR043502">
    <property type="entry name" value="DNA/RNA_pol_sf"/>
</dbReference>
<dbReference type="EnsemblPlants" id="AES97586">
    <property type="protein sequence ID" value="AES97586"/>
    <property type="gene ID" value="MTR_5g056420"/>
</dbReference>
<organism evidence="1 3">
    <name type="scientific">Medicago truncatula</name>
    <name type="common">Barrel medic</name>
    <name type="synonym">Medicago tribuloides</name>
    <dbReference type="NCBI Taxonomy" id="3880"/>
    <lineage>
        <taxon>Eukaryota</taxon>
        <taxon>Viridiplantae</taxon>
        <taxon>Streptophyta</taxon>
        <taxon>Embryophyta</taxon>
        <taxon>Tracheophyta</taxon>
        <taxon>Spermatophyta</taxon>
        <taxon>Magnoliopsida</taxon>
        <taxon>eudicotyledons</taxon>
        <taxon>Gunneridae</taxon>
        <taxon>Pentapetalae</taxon>
        <taxon>rosids</taxon>
        <taxon>fabids</taxon>
        <taxon>Fabales</taxon>
        <taxon>Fabaceae</taxon>
        <taxon>Papilionoideae</taxon>
        <taxon>50 kb inversion clade</taxon>
        <taxon>NPAAA clade</taxon>
        <taxon>Hologalegina</taxon>
        <taxon>IRL clade</taxon>
        <taxon>Trifolieae</taxon>
        <taxon>Medicago</taxon>
    </lineage>
</organism>
<dbReference type="Proteomes" id="UP000002051">
    <property type="component" value="Chromosome 5"/>
</dbReference>
<dbReference type="HOGENOM" id="CLU_2641875_0_0_1"/>
<protein>
    <submittedName>
        <fullName evidence="1 2">Uncharacterized protein</fullName>
    </submittedName>
</protein>
<dbReference type="PaxDb" id="3880-AES97586"/>
<evidence type="ECO:0000313" key="2">
    <source>
        <dbReference type="EnsemblPlants" id="AES97586"/>
    </source>
</evidence>
<reference evidence="1 3" key="2">
    <citation type="journal article" date="2014" name="BMC Genomics">
        <title>An improved genome release (version Mt4.0) for the model legume Medicago truncatula.</title>
        <authorList>
            <person name="Tang H."/>
            <person name="Krishnakumar V."/>
            <person name="Bidwell S."/>
            <person name="Rosen B."/>
            <person name="Chan A."/>
            <person name="Zhou S."/>
            <person name="Gentzbittel L."/>
            <person name="Childs K.L."/>
            <person name="Yandell M."/>
            <person name="Gundlach H."/>
            <person name="Mayer K.F."/>
            <person name="Schwartz D.C."/>
            <person name="Town C.D."/>
        </authorList>
    </citation>
    <scope>GENOME REANNOTATION</scope>
    <source>
        <strain evidence="2 3">cv. Jemalong A17</strain>
    </source>
</reference>
<keyword evidence="3" id="KW-1185">Reference proteome</keyword>
<gene>
    <name evidence="1" type="ordered locus">MTR_5g056420</name>
</gene>
<dbReference type="AlphaFoldDB" id="G7K1J2"/>
<evidence type="ECO:0000313" key="3">
    <source>
        <dbReference type="Proteomes" id="UP000002051"/>
    </source>
</evidence>
<proteinExistence type="predicted"/>
<sequence length="77" mass="9026">MDSHDQDNTTFLTDLRNLFYKVLPFGITNTWTTFHTKKFLGFYLTERGIEVDPNMCHVVIDMAALKLKQGVQYLNRI</sequence>
<evidence type="ECO:0000313" key="1">
    <source>
        <dbReference type="EMBL" id="AES97586.1"/>
    </source>
</evidence>